<dbReference type="GO" id="GO:0009055">
    <property type="term" value="F:electron transfer activity"/>
    <property type="evidence" value="ECO:0007669"/>
    <property type="project" value="InterPro"/>
</dbReference>
<dbReference type="Pfam" id="PF00034">
    <property type="entry name" value="Cytochrom_C"/>
    <property type="match status" value="1"/>
</dbReference>
<evidence type="ECO:0000256" key="10">
    <source>
        <dbReference type="ARBA" id="ARBA00023136"/>
    </source>
</evidence>
<dbReference type="GO" id="GO:0005886">
    <property type="term" value="C:plasma membrane"/>
    <property type="evidence" value="ECO:0007669"/>
    <property type="project" value="UniProtKB-SubCell"/>
</dbReference>
<comment type="subcellular location">
    <subcellularLocation>
        <location evidence="1">Cell membrane</location>
        <topology evidence="1">Single-pass membrane protein</topology>
    </subcellularLocation>
</comment>
<dbReference type="PRINTS" id="PR00604">
    <property type="entry name" value="CYTCHRMECIAB"/>
</dbReference>
<evidence type="ECO:0000256" key="12">
    <source>
        <dbReference type="SAM" id="SignalP"/>
    </source>
</evidence>
<protein>
    <submittedName>
        <fullName evidence="14">C-type cytochrome</fullName>
    </submittedName>
</protein>
<name>A0A6B0TW97_9RHOB</name>
<keyword evidence="9 11" id="KW-0408">Iron</keyword>
<dbReference type="EMBL" id="WUWG01000003">
    <property type="protein sequence ID" value="MXU65273.1"/>
    <property type="molecule type" value="Genomic_DNA"/>
</dbReference>
<comment type="caution">
    <text evidence="14">The sequence shown here is derived from an EMBL/GenBank/DDBJ whole genome shotgun (WGS) entry which is preliminary data.</text>
</comment>
<keyword evidence="7" id="KW-0249">Electron transport</keyword>
<feature type="domain" description="Cytochrome c" evidence="13">
    <location>
        <begin position="23"/>
        <end position="126"/>
    </location>
</feature>
<dbReference type="PANTHER" id="PTHR11961">
    <property type="entry name" value="CYTOCHROME C"/>
    <property type="match status" value="1"/>
</dbReference>
<keyword evidence="15" id="KW-1185">Reference proteome</keyword>
<evidence type="ECO:0000313" key="14">
    <source>
        <dbReference type="EMBL" id="MXU65273.1"/>
    </source>
</evidence>
<dbReference type="InterPro" id="IPR036909">
    <property type="entry name" value="Cyt_c-like_dom_sf"/>
</dbReference>
<evidence type="ECO:0000256" key="5">
    <source>
        <dbReference type="ARBA" id="ARBA00022692"/>
    </source>
</evidence>
<keyword evidence="10" id="KW-0472">Membrane</keyword>
<evidence type="ECO:0000256" key="7">
    <source>
        <dbReference type="ARBA" id="ARBA00022982"/>
    </source>
</evidence>
<dbReference type="InterPro" id="IPR009056">
    <property type="entry name" value="Cyt_c-like_dom"/>
</dbReference>
<proteinExistence type="predicted"/>
<keyword evidence="3" id="KW-1003">Cell membrane</keyword>
<dbReference type="FunFam" id="1.10.760.10:FF:000026">
    <property type="entry name" value="Cytochrome C, membrane-bound"/>
    <property type="match status" value="1"/>
</dbReference>
<keyword evidence="4 11" id="KW-0349">Heme</keyword>
<evidence type="ECO:0000256" key="8">
    <source>
        <dbReference type="ARBA" id="ARBA00022989"/>
    </source>
</evidence>
<evidence type="ECO:0000256" key="2">
    <source>
        <dbReference type="ARBA" id="ARBA00022448"/>
    </source>
</evidence>
<accession>A0A6B0TW97</accession>
<keyword evidence="12" id="KW-0732">Signal</keyword>
<evidence type="ECO:0000256" key="9">
    <source>
        <dbReference type="ARBA" id="ARBA00023004"/>
    </source>
</evidence>
<dbReference type="InterPro" id="IPR002327">
    <property type="entry name" value="Cyt_c_1A/1B"/>
</dbReference>
<sequence>MNKLAALTAAALALSFAPAYADGDAAAGENVFKKCKACHMVGDGAKNRVGPQLNGIIDNEIASVEDFRYSKPFLALKEEGFVWDVENLSTYLENPKKMIKGTKMAFAGLKKEEDRADVIAYLATFE</sequence>
<dbReference type="Proteomes" id="UP000436016">
    <property type="component" value="Unassembled WGS sequence"/>
</dbReference>
<dbReference type="RefSeq" id="WP_160853598.1">
    <property type="nucleotide sequence ID" value="NZ_WUWG01000003.1"/>
</dbReference>
<dbReference type="GO" id="GO:0020037">
    <property type="term" value="F:heme binding"/>
    <property type="evidence" value="ECO:0007669"/>
    <property type="project" value="InterPro"/>
</dbReference>
<evidence type="ECO:0000256" key="1">
    <source>
        <dbReference type="ARBA" id="ARBA00004162"/>
    </source>
</evidence>
<dbReference type="GO" id="GO:0046872">
    <property type="term" value="F:metal ion binding"/>
    <property type="evidence" value="ECO:0007669"/>
    <property type="project" value="UniProtKB-KW"/>
</dbReference>
<evidence type="ECO:0000259" key="13">
    <source>
        <dbReference type="PROSITE" id="PS51007"/>
    </source>
</evidence>
<keyword evidence="5" id="KW-0812">Transmembrane</keyword>
<dbReference type="PROSITE" id="PS51007">
    <property type="entry name" value="CYTC"/>
    <property type="match status" value="1"/>
</dbReference>
<feature type="signal peptide" evidence="12">
    <location>
        <begin position="1"/>
        <end position="21"/>
    </location>
</feature>
<keyword evidence="2" id="KW-0813">Transport</keyword>
<feature type="chain" id="PRO_5025659056" evidence="12">
    <location>
        <begin position="22"/>
        <end position="126"/>
    </location>
</feature>
<evidence type="ECO:0000256" key="6">
    <source>
        <dbReference type="ARBA" id="ARBA00022723"/>
    </source>
</evidence>
<dbReference type="Gene3D" id="1.10.760.10">
    <property type="entry name" value="Cytochrome c-like domain"/>
    <property type="match status" value="1"/>
</dbReference>
<gene>
    <name evidence="14" type="ORF">GSH16_07420</name>
</gene>
<dbReference type="SUPFAM" id="SSF46626">
    <property type="entry name" value="Cytochrome c"/>
    <property type="match status" value="1"/>
</dbReference>
<dbReference type="AlphaFoldDB" id="A0A6B0TW97"/>
<keyword evidence="8" id="KW-1133">Transmembrane helix</keyword>
<evidence type="ECO:0000256" key="4">
    <source>
        <dbReference type="ARBA" id="ARBA00022617"/>
    </source>
</evidence>
<reference evidence="14 15" key="1">
    <citation type="submission" date="2019-12" db="EMBL/GenBank/DDBJ databases">
        <title>Strain KN286 was isolated from seawater, which was collected from Caroline Seamount in the tropical western Pacific.</title>
        <authorList>
            <person name="Wang Q."/>
        </authorList>
    </citation>
    <scope>NUCLEOTIDE SEQUENCE [LARGE SCALE GENOMIC DNA]</scope>
    <source>
        <strain evidence="14 15">KN286</strain>
    </source>
</reference>
<keyword evidence="6 11" id="KW-0479">Metal-binding</keyword>
<evidence type="ECO:0000256" key="11">
    <source>
        <dbReference type="PROSITE-ProRule" id="PRU00433"/>
    </source>
</evidence>
<organism evidence="14 15">
    <name type="scientific">Oceanomicrobium pacificus</name>
    <dbReference type="NCBI Taxonomy" id="2692916"/>
    <lineage>
        <taxon>Bacteria</taxon>
        <taxon>Pseudomonadati</taxon>
        <taxon>Pseudomonadota</taxon>
        <taxon>Alphaproteobacteria</taxon>
        <taxon>Rhodobacterales</taxon>
        <taxon>Paracoccaceae</taxon>
        <taxon>Oceanomicrobium</taxon>
    </lineage>
</organism>
<evidence type="ECO:0000313" key="15">
    <source>
        <dbReference type="Proteomes" id="UP000436016"/>
    </source>
</evidence>
<evidence type="ECO:0000256" key="3">
    <source>
        <dbReference type="ARBA" id="ARBA00022475"/>
    </source>
</evidence>